<protein>
    <submittedName>
        <fullName evidence="2 4">Uncharacterized protein</fullName>
    </submittedName>
</protein>
<sequence length="144" mass="16223">MTQTSEEDIPDTLTRQADKILSLRSRRSLPPEQRQERPRSRSVSCGSVRAEVRSRALSKTRTATKSETDTETLPWSDYTTTAMRRGSPSLRDLKRASASEADYIICARSPNCTICAFKYFALIFAARNAISVCCSCHKQLTRLE</sequence>
<accession>A0A0N4V0J8</accession>
<proteinExistence type="predicted"/>
<feature type="compositionally biased region" description="Acidic residues" evidence="1">
    <location>
        <begin position="1"/>
        <end position="10"/>
    </location>
</feature>
<gene>
    <name evidence="2" type="ORF">EVEC_LOCUS3151</name>
</gene>
<keyword evidence="3" id="KW-1185">Reference proteome</keyword>
<reference evidence="4" key="1">
    <citation type="submission" date="2017-02" db="UniProtKB">
        <authorList>
            <consortium name="WormBaseParasite"/>
        </authorList>
    </citation>
    <scope>IDENTIFICATION</scope>
</reference>
<feature type="compositionally biased region" description="Polar residues" evidence="1">
    <location>
        <begin position="57"/>
        <end position="71"/>
    </location>
</feature>
<evidence type="ECO:0000313" key="4">
    <source>
        <dbReference type="WBParaSite" id="EVEC_0000344301-mRNA-1"/>
    </source>
</evidence>
<evidence type="ECO:0000256" key="1">
    <source>
        <dbReference type="SAM" id="MobiDB-lite"/>
    </source>
</evidence>
<evidence type="ECO:0000313" key="2">
    <source>
        <dbReference type="EMBL" id="VDD88008.1"/>
    </source>
</evidence>
<organism evidence="4">
    <name type="scientific">Enterobius vermicularis</name>
    <name type="common">Human pinworm</name>
    <dbReference type="NCBI Taxonomy" id="51028"/>
    <lineage>
        <taxon>Eukaryota</taxon>
        <taxon>Metazoa</taxon>
        <taxon>Ecdysozoa</taxon>
        <taxon>Nematoda</taxon>
        <taxon>Chromadorea</taxon>
        <taxon>Rhabditida</taxon>
        <taxon>Spirurina</taxon>
        <taxon>Oxyuridomorpha</taxon>
        <taxon>Oxyuroidea</taxon>
        <taxon>Oxyuridae</taxon>
        <taxon>Enterobius</taxon>
    </lineage>
</organism>
<feature type="region of interest" description="Disordered" evidence="1">
    <location>
        <begin position="1"/>
        <end position="71"/>
    </location>
</feature>
<dbReference type="AlphaFoldDB" id="A0A0N4V0J8"/>
<dbReference type="EMBL" id="UXUI01007521">
    <property type="protein sequence ID" value="VDD88008.1"/>
    <property type="molecule type" value="Genomic_DNA"/>
</dbReference>
<dbReference type="WBParaSite" id="EVEC_0000344301-mRNA-1">
    <property type="protein sequence ID" value="EVEC_0000344301-mRNA-1"/>
    <property type="gene ID" value="EVEC_0000344301"/>
</dbReference>
<reference evidence="2 3" key="2">
    <citation type="submission" date="2018-10" db="EMBL/GenBank/DDBJ databases">
        <authorList>
            <consortium name="Pathogen Informatics"/>
        </authorList>
    </citation>
    <scope>NUCLEOTIDE SEQUENCE [LARGE SCALE GENOMIC DNA]</scope>
</reference>
<name>A0A0N4V0J8_ENTVE</name>
<evidence type="ECO:0000313" key="3">
    <source>
        <dbReference type="Proteomes" id="UP000274131"/>
    </source>
</evidence>
<dbReference type="Proteomes" id="UP000274131">
    <property type="component" value="Unassembled WGS sequence"/>
</dbReference>